<comment type="similarity">
    <text evidence="1">Belongs to the eukaryotic ribosomal protein eL21 family.</text>
</comment>
<protein>
    <recommendedName>
        <fullName evidence="4">60S ribosomal protein L21</fullName>
    </recommendedName>
</protein>
<dbReference type="GO" id="GO:0044391">
    <property type="term" value="C:ribosomal subunit"/>
    <property type="evidence" value="ECO:0007669"/>
    <property type="project" value="UniProtKB-ARBA"/>
</dbReference>
<evidence type="ECO:0000313" key="6">
    <source>
        <dbReference type="EMBL" id="EDM07129.1"/>
    </source>
</evidence>
<dbReference type="Gene3D" id="2.30.30.70">
    <property type="entry name" value="Ribosomal protein L21"/>
    <property type="match status" value="1"/>
</dbReference>
<organism evidence="6 7">
    <name type="scientific">Rattus norvegicus</name>
    <name type="common">Rat</name>
    <dbReference type="NCBI Taxonomy" id="10116"/>
    <lineage>
        <taxon>Eukaryota</taxon>
        <taxon>Metazoa</taxon>
        <taxon>Chordata</taxon>
        <taxon>Craniata</taxon>
        <taxon>Vertebrata</taxon>
        <taxon>Euteleostomi</taxon>
        <taxon>Mammalia</taxon>
        <taxon>Eutheria</taxon>
        <taxon>Euarchontoglires</taxon>
        <taxon>Glires</taxon>
        <taxon>Rodentia</taxon>
        <taxon>Myomorpha</taxon>
        <taxon>Muroidea</taxon>
        <taxon>Muridae</taxon>
        <taxon>Murinae</taxon>
        <taxon>Rattus</taxon>
    </lineage>
</organism>
<name>A6IV51_RAT</name>
<evidence type="ECO:0000256" key="5">
    <source>
        <dbReference type="SAM" id="MobiDB-lite"/>
    </source>
</evidence>
<dbReference type="SUPFAM" id="SSF50104">
    <property type="entry name" value="Translation proteins SH3-like domain"/>
    <property type="match status" value="1"/>
</dbReference>
<dbReference type="GO" id="GO:0006412">
    <property type="term" value="P:translation"/>
    <property type="evidence" value="ECO:0007669"/>
    <property type="project" value="InterPro"/>
</dbReference>
<feature type="region of interest" description="Disordered" evidence="5">
    <location>
        <begin position="102"/>
        <end position="121"/>
    </location>
</feature>
<dbReference type="AlphaFoldDB" id="A6IV51"/>
<keyword evidence="3" id="KW-0687">Ribonucleoprotein</keyword>
<dbReference type="InterPro" id="IPR036948">
    <property type="entry name" value="Ribosomal_eL21_sf"/>
</dbReference>
<feature type="compositionally biased region" description="Polar residues" evidence="5">
    <location>
        <begin position="112"/>
        <end position="121"/>
    </location>
</feature>
<proteinExistence type="inferred from homology"/>
<evidence type="ECO:0000256" key="2">
    <source>
        <dbReference type="ARBA" id="ARBA00022980"/>
    </source>
</evidence>
<sequence length="121" mass="14068">MPSTRERITGVPKLRDKNTTRTGWMRHLKIVYCRFRHGFHEGTPKPKRASCCSIQFILRISVSHKINVLVFKKRMPHTYYHGKTGRVYNVTQHAMDIIVKKQVKGKQDSGQEDQSTCGLRT</sequence>
<evidence type="ECO:0000313" key="7">
    <source>
        <dbReference type="Proteomes" id="UP000234681"/>
    </source>
</evidence>
<dbReference type="EMBL" id="CH473969">
    <property type="protein sequence ID" value="EDM07129.1"/>
    <property type="molecule type" value="Genomic_DNA"/>
</dbReference>
<dbReference type="GO" id="GO:0003735">
    <property type="term" value="F:structural constituent of ribosome"/>
    <property type="evidence" value="ECO:0007669"/>
    <property type="project" value="InterPro"/>
</dbReference>
<evidence type="ECO:0000256" key="4">
    <source>
        <dbReference type="ARBA" id="ARBA00035327"/>
    </source>
</evidence>
<dbReference type="Gene3D" id="2.20.25.30">
    <property type="match status" value="1"/>
</dbReference>
<dbReference type="InterPro" id="IPR001147">
    <property type="entry name" value="Ribosomal_eL21"/>
</dbReference>
<evidence type="ECO:0000256" key="3">
    <source>
        <dbReference type="ARBA" id="ARBA00023274"/>
    </source>
</evidence>
<keyword evidence="2" id="KW-0689">Ribosomal protein</keyword>
<dbReference type="InterPro" id="IPR008991">
    <property type="entry name" value="Translation_prot_SH3-like_sf"/>
</dbReference>
<dbReference type="Proteomes" id="UP000234681">
    <property type="component" value="Chromosome X"/>
</dbReference>
<dbReference type="InterPro" id="IPR011331">
    <property type="entry name" value="Ribosomal_eL37/eL43"/>
</dbReference>
<reference evidence="6 7" key="1">
    <citation type="submission" date="2005-09" db="EMBL/GenBank/DDBJ databases">
        <authorList>
            <person name="Mural R.J."/>
            <person name="Li P.W."/>
            <person name="Adams M.D."/>
            <person name="Amanatides P.G."/>
            <person name="Baden-Tillson H."/>
            <person name="Barnstead M."/>
            <person name="Chin S.H."/>
            <person name="Dew I."/>
            <person name="Evans C.A."/>
            <person name="Ferriera S."/>
            <person name="Flanigan M."/>
            <person name="Fosler C."/>
            <person name="Glodek A."/>
            <person name="Gu Z."/>
            <person name="Holt R.A."/>
            <person name="Jennings D."/>
            <person name="Kraft C.L."/>
            <person name="Lu F."/>
            <person name="Nguyen T."/>
            <person name="Nusskern D.R."/>
            <person name="Pfannkoch C.M."/>
            <person name="Sitter C."/>
            <person name="Sutton G.G."/>
            <person name="Venter J.C."/>
            <person name="Wang Z."/>
            <person name="Woodage T."/>
            <person name="Zheng X.H."/>
            <person name="Zhong F."/>
        </authorList>
    </citation>
    <scope>NUCLEOTIDE SEQUENCE [LARGE SCALE GENOMIC DNA]</scope>
    <source>
        <strain>BN</strain>
        <strain evidence="7">Sprague-Dawley</strain>
    </source>
</reference>
<accession>A6IV51</accession>
<dbReference type="Pfam" id="PF01157">
    <property type="entry name" value="Ribosomal_L21e"/>
    <property type="match status" value="1"/>
</dbReference>
<dbReference type="PANTHER" id="PTHR20981">
    <property type="entry name" value="60S RIBOSOMAL PROTEIN L21"/>
    <property type="match status" value="1"/>
</dbReference>
<evidence type="ECO:0000256" key="1">
    <source>
        <dbReference type="ARBA" id="ARBA00008427"/>
    </source>
</evidence>
<gene>
    <name evidence="6" type="ORF">rCG_38078</name>
</gene>